<evidence type="ECO:0000256" key="16">
    <source>
        <dbReference type="ARBA" id="ARBA00023180"/>
    </source>
</evidence>
<evidence type="ECO:0000256" key="22">
    <source>
        <dbReference type="SAM" id="Phobius"/>
    </source>
</evidence>
<evidence type="ECO:0000256" key="13">
    <source>
        <dbReference type="ARBA" id="ARBA00023137"/>
    </source>
</evidence>
<dbReference type="InterPro" id="IPR000719">
    <property type="entry name" value="Prot_kinase_dom"/>
</dbReference>
<dbReference type="PROSITE" id="PS00109">
    <property type="entry name" value="PROTEIN_KINASE_TYR"/>
    <property type="match status" value="1"/>
</dbReference>
<evidence type="ECO:0000256" key="4">
    <source>
        <dbReference type="ARBA" id="ARBA00022679"/>
    </source>
</evidence>
<evidence type="ECO:0000256" key="6">
    <source>
        <dbReference type="ARBA" id="ARBA00022729"/>
    </source>
</evidence>
<dbReference type="Pfam" id="PF07714">
    <property type="entry name" value="PK_Tyr_Ser-Thr"/>
    <property type="match status" value="1"/>
</dbReference>
<evidence type="ECO:0000256" key="14">
    <source>
        <dbReference type="ARBA" id="ARBA00023157"/>
    </source>
</evidence>
<evidence type="ECO:0000256" key="17">
    <source>
        <dbReference type="ARBA" id="ARBA00023319"/>
    </source>
</evidence>
<evidence type="ECO:0000256" key="3">
    <source>
        <dbReference type="ARBA" id="ARBA00022553"/>
    </source>
</evidence>
<feature type="compositionally biased region" description="Low complexity" evidence="21">
    <location>
        <begin position="223"/>
        <end position="243"/>
    </location>
</feature>
<evidence type="ECO:0000256" key="8">
    <source>
        <dbReference type="ARBA" id="ARBA00022741"/>
    </source>
</evidence>
<feature type="compositionally biased region" description="Basic residues" evidence="21">
    <location>
        <begin position="405"/>
        <end position="419"/>
    </location>
</feature>
<feature type="compositionally biased region" description="Low complexity" evidence="21">
    <location>
        <begin position="513"/>
        <end position="538"/>
    </location>
</feature>
<feature type="compositionally biased region" description="Low complexity" evidence="21">
    <location>
        <begin position="273"/>
        <end position="294"/>
    </location>
</feature>
<keyword evidence="9" id="KW-0418">Kinase</keyword>
<comment type="subcellular location">
    <subcellularLocation>
        <location evidence="1">Membrane</location>
        <topology evidence="1">Single-pass membrane protein</topology>
    </subcellularLocation>
</comment>
<dbReference type="InterPro" id="IPR011009">
    <property type="entry name" value="Kinase-like_dom_sf"/>
</dbReference>
<feature type="compositionally biased region" description="Low complexity" evidence="21">
    <location>
        <begin position="448"/>
        <end position="477"/>
    </location>
</feature>
<name>A0ABD2W0Q1_9HYME</name>
<evidence type="ECO:0000256" key="18">
    <source>
        <dbReference type="ARBA" id="ARBA00051243"/>
    </source>
</evidence>
<dbReference type="PRINTS" id="PR00109">
    <property type="entry name" value="TYRKINASE"/>
</dbReference>
<evidence type="ECO:0000256" key="20">
    <source>
        <dbReference type="PROSITE-ProRule" id="PRU10141"/>
    </source>
</evidence>
<dbReference type="Gene3D" id="1.10.510.10">
    <property type="entry name" value="Transferase(Phosphotransferase) domain 1"/>
    <property type="match status" value="1"/>
</dbReference>
<dbReference type="InterPro" id="IPR017441">
    <property type="entry name" value="Protein_kinase_ATP_BS"/>
</dbReference>
<feature type="domain" description="Protein kinase" evidence="23">
    <location>
        <begin position="865"/>
        <end position="1144"/>
    </location>
</feature>
<accession>A0ABD2W0Q1</accession>
<dbReference type="GO" id="GO:0016020">
    <property type="term" value="C:membrane"/>
    <property type="evidence" value="ECO:0007669"/>
    <property type="project" value="UniProtKB-SubCell"/>
</dbReference>
<dbReference type="PROSITE" id="PS00107">
    <property type="entry name" value="PROTEIN_KINASE_ATP"/>
    <property type="match status" value="1"/>
</dbReference>
<keyword evidence="11 22" id="KW-1133">Transmembrane helix</keyword>
<feature type="region of interest" description="Disordered" evidence="21">
    <location>
        <begin position="273"/>
        <end position="483"/>
    </location>
</feature>
<keyword evidence="17" id="KW-0393">Immunoglobulin domain</keyword>
<reference evidence="24 25" key="1">
    <citation type="journal article" date="2024" name="bioRxiv">
        <title>A reference genome for Trichogramma kaykai: A tiny desert-dwelling parasitoid wasp with competing sex-ratio distorters.</title>
        <authorList>
            <person name="Culotta J."/>
            <person name="Lindsey A.R."/>
        </authorList>
    </citation>
    <scope>NUCLEOTIDE SEQUENCE [LARGE SCALE GENOMIC DNA]</scope>
    <source>
        <strain evidence="24 25">KSX58</strain>
    </source>
</reference>
<evidence type="ECO:0000256" key="12">
    <source>
        <dbReference type="ARBA" id="ARBA00023136"/>
    </source>
</evidence>
<dbReference type="InterPro" id="IPR050122">
    <property type="entry name" value="RTK"/>
</dbReference>
<evidence type="ECO:0000256" key="19">
    <source>
        <dbReference type="ARBA" id="ARBA00056965"/>
    </source>
</evidence>
<proteinExistence type="predicted"/>
<dbReference type="AlphaFoldDB" id="A0ABD2W0Q1"/>
<feature type="region of interest" description="Disordered" evidence="21">
    <location>
        <begin position="509"/>
        <end position="576"/>
    </location>
</feature>
<feature type="compositionally biased region" description="Low complexity" evidence="21">
    <location>
        <begin position="333"/>
        <end position="352"/>
    </location>
</feature>
<keyword evidence="25" id="KW-1185">Reference proteome</keyword>
<feature type="compositionally biased region" description="Basic residues" evidence="21">
    <location>
        <begin position="204"/>
        <end position="216"/>
    </location>
</feature>
<keyword evidence="15" id="KW-0675">Receptor</keyword>
<evidence type="ECO:0000256" key="1">
    <source>
        <dbReference type="ARBA" id="ARBA00004167"/>
    </source>
</evidence>
<comment type="caution">
    <text evidence="24">The sequence shown here is derived from an EMBL/GenBank/DDBJ whole genome shotgun (WGS) entry which is preliminary data.</text>
</comment>
<evidence type="ECO:0000256" key="2">
    <source>
        <dbReference type="ARBA" id="ARBA00011902"/>
    </source>
</evidence>
<keyword evidence="3" id="KW-0597">Phosphoprotein</keyword>
<dbReference type="SUPFAM" id="SSF56112">
    <property type="entry name" value="Protein kinase-like (PK-like)"/>
    <property type="match status" value="1"/>
</dbReference>
<dbReference type="FunFam" id="1.10.510.10:FF:000462">
    <property type="entry name" value="Receptor tyrosine kinase"/>
    <property type="match status" value="1"/>
</dbReference>
<feature type="compositionally biased region" description="Basic and acidic residues" evidence="21">
    <location>
        <begin position="563"/>
        <end position="576"/>
    </location>
</feature>
<keyword evidence="4" id="KW-0808">Transferase</keyword>
<feature type="compositionally biased region" description="Low complexity" evidence="21">
    <location>
        <begin position="616"/>
        <end position="663"/>
    </location>
</feature>
<organism evidence="24 25">
    <name type="scientific">Trichogramma kaykai</name>
    <dbReference type="NCBI Taxonomy" id="54128"/>
    <lineage>
        <taxon>Eukaryota</taxon>
        <taxon>Metazoa</taxon>
        <taxon>Ecdysozoa</taxon>
        <taxon>Arthropoda</taxon>
        <taxon>Hexapoda</taxon>
        <taxon>Insecta</taxon>
        <taxon>Pterygota</taxon>
        <taxon>Neoptera</taxon>
        <taxon>Endopterygota</taxon>
        <taxon>Hymenoptera</taxon>
        <taxon>Apocrita</taxon>
        <taxon>Proctotrupomorpha</taxon>
        <taxon>Chalcidoidea</taxon>
        <taxon>Trichogrammatidae</taxon>
        <taxon>Trichogramma</taxon>
    </lineage>
</organism>
<dbReference type="PANTHER" id="PTHR24416:SF481">
    <property type="entry name" value="TIE-LIKE RECEPTOR TYROSINE KINASE"/>
    <property type="match status" value="1"/>
</dbReference>
<dbReference type="InterPro" id="IPR001245">
    <property type="entry name" value="Ser-Thr/Tyr_kinase_cat_dom"/>
</dbReference>
<keyword evidence="6" id="KW-0732">Signal</keyword>
<dbReference type="GO" id="GO:0005524">
    <property type="term" value="F:ATP binding"/>
    <property type="evidence" value="ECO:0007669"/>
    <property type="project" value="UniProtKB-UniRule"/>
</dbReference>
<feature type="compositionally biased region" description="Polar residues" evidence="21">
    <location>
        <begin position="425"/>
        <end position="441"/>
    </location>
</feature>
<evidence type="ECO:0000259" key="23">
    <source>
        <dbReference type="PROSITE" id="PS50011"/>
    </source>
</evidence>
<dbReference type="PROSITE" id="PS50011">
    <property type="entry name" value="PROTEIN_KINASE_DOM"/>
    <property type="match status" value="1"/>
</dbReference>
<protein>
    <recommendedName>
        <fullName evidence="2">receptor protein-tyrosine kinase</fullName>
        <ecNumber evidence="2">2.7.10.1</ecNumber>
    </recommendedName>
</protein>
<evidence type="ECO:0000256" key="7">
    <source>
        <dbReference type="ARBA" id="ARBA00022737"/>
    </source>
</evidence>
<dbReference type="CDD" id="cd00192">
    <property type="entry name" value="PTKc"/>
    <property type="match status" value="1"/>
</dbReference>
<keyword evidence="14" id="KW-1015">Disulfide bond</keyword>
<feature type="compositionally biased region" description="Polar residues" evidence="21">
    <location>
        <begin position="58"/>
        <end position="80"/>
    </location>
</feature>
<dbReference type="EMBL" id="JBJJXI010000146">
    <property type="protein sequence ID" value="KAL3386556.1"/>
    <property type="molecule type" value="Genomic_DNA"/>
</dbReference>
<evidence type="ECO:0000313" key="24">
    <source>
        <dbReference type="EMBL" id="KAL3386556.1"/>
    </source>
</evidence>
<dbReference type="EC" id="2.7.10.1" evidence="2"/>
<dbReference type="Proteomes" id="UP001627154">
    <property type="component" value="Unassembled WGS sequence"/>
</dbReference>
<dbReference type="InterPro" id="IPR008266">
    <property type="entry name" value="Tyr_kinase_AS"/>
</dbReference>
<evidence type="ECO:0000256" key="9">
    <source>
        <dbReference type="ARBA" id="ARBA00022777"/>
    </source>
</evidence>
<feature type="transmembrane region" description="Helical" evidence="22">
    <location>
        <begin position="769"/>
        <end position="790"/>
    </location>
</feature>
<evidence type="ECO:0000256" key="21">
    <source>
        <dbReference type="SAM" id="MobiDB-lite"/>
    </source>
</evidence>
<keyword evidence="5 22" id="KW-0812">Transmembrane</keyword>
<keyword evidence="10 20" id="KW-0067">ATP-binding</keyword>
<feature type="compositionally biased region" description="Low complexity" evidence="21">
    <location>
        <begin position="363"/>
        <end position="386"/>
    </location>
</feature>
<feature type="binding site" evidence="20">
    <location>
        <position position="900"/>
    </location>
    <ligand>
        <name>ATP</name>
        <dbReference type="ChEBI" id="CHEBI:30616"/>
    </ligand>
</feature>
<evidence type="ECO:0000313" key="25">
    <source>
        <dbReference type="Proteomes" id="UP001627154"/>
    </source>
</evidence>
<keyword evidence="12 22" id="KW-0472">Membrane</keyword>
<keyword evidence="16" id="KW-0325">Glycoprotein</keyword>
<evidence type="ECO:0000256" key="11">
    <source>
        <dbReference type="ARBA" id="ARBA00022989"/>
    </source>
</evidence>
<dbReference type="PANTHER" id="PTHR24416">
    <property type="entry name" value="TYROSINE-PROTEIN KINASE RECEPTOR"/>
    <property type="match status" value="1"/>
</dbReference>
<evidence type="ECO:0000256" key="10">
    <source>
        <dbReference type="ARBA" id="ARBA00022840"/>
    </source>
</evidence>
<feature type="compositionally biased region" description="Polar residues" evidence="21">
    <location>
        <begin position="165"/>
        <end position="174"/>
    </location>
</feature>
<comment type="function">
    <text evidence="19">Receptor for basic fibroblast growth factor.</text>
</comment>
<dbReference type="GO" id="GO:0004714">
    <property type="term" value="F:transmembrane receptor protein tyrosine kinase activity"/>
    <property type="evidence" value="ECO:0007669"/>
    <property type="project" value="UniProtKB-EC"/>
</dbReference>
<keyword evidence="7" id="KW-0677">Repeat</keyword>
<feature type="region of interest" description="Disordered" evidence="21">
    <location>
        <begin position="1"/>
        <end position="22"/>
    </location>
</feature>
<dbReference type="Gene3D" id="3.30.200.20">
    <property type="entry name" value="Phosphorylase Kinase, domain 1"/>
    <property type="match status" value="1"/>
</dbReference>
<keyword evidence="13" id="KW-0829">Tyrosine-protein kinase</keyword>
<comment type="catalytic activity">
    <reaction evidence="18">
        <text>L-tyrosyl-[protein] + ATP = O-phospho-L-tyrosyl-[protein] + ADP + H(+)</text>
        <dbReference type="Rhea" id="RHEA:10596"/>
        <dbReference type="Rhea" id="RHEA-COMP:10136"/>
        <dbReference type="Rhea" id="RHEA-COMP:20101"/>
        <dbReference type="ChEBI" id="CHEBI:15378"/>
        <dbReference type="ChEBI" id="CHEBI:30616"/>
        <dbReference type="ChEBI" id="CHEBI:46858"/>
        <dbReference type="ChEBI" id="CHEBI:61978"/>
        <dbReference type="ChEBI" id="CHEBI:456216"/>
        <dbReference type="EC" id="2.7.10.1"/>
    </reaction>
</comment>
<evidence type="ECO:0000256" key="5">
    <source>
        <dbReference type="ARBA" id="ARBA00022692"/>
    </source>
</evidence>
<feature type="compositionally biased region" description="Low complexity" evidence="21">
    <location>
        <begin position="671"/>
        <end position="680"/>
    </location>
</feature>
<evidence type="ECO:0000256" key="15">
    <source>
        <dbReference type="ARBA" id="ARBA00023170"/>
    </source>
</evidence>
<dbReference type="FunFam" id="3.30.200.20:FF:000593">
    <property type="entry name" value="Predicted protein"/>
    <property type="match status" value="1"/>
</dbReference>
<keyword evidence="8 20" id="KW-0547">Nucleotide-binding</keyword>
<sequence>MAQRRRQTKKPTTLAAAAARDDLLEMQETQNGVYLTVPEQQHSINDTSSPEIVIRTLATNSKRSGNGTSKSSNRNSSNGAVVSMEQQQQQQQRGKKIVVMPASLYNHFNPVESNIPIEDMSQFLYFGQKLKGTEPVSSQQPMKTKKLLEILDEEMNSVDRASGPASKSTKMRTTSQREHTTVSAAENFETHRKKNSSSSSATNSHHHHHHHYHYQHSRVVANGTSGTTSTTTTTSTSTSTTTTAPTSIVKAPNVTNGIRAASAGWSASSTSESAAAISTTQQQQQAHTVTSQLQRRGGSQLRNSTGSGSSGSSGSGVASNRQQQQPQLGSTGSSVEQQTSQPQQQQQPSSQSHRVRTRPPPSSTTTTTTTTVTPPTSHHQQKQQQQQKEKQSSTGFTIRWTDTRNKRRRLASSSRRQKSARNMDELSSSSANGDTNDNNGLNKAVDATSSSTTTTSRTTTTTGNNSNNDTANENDNSGLQPSMDDVELMQTSTDEAPKMLDASEVQKMYRAGSTSSSTTTTTTTPNSISSSNNSINTSGIGAESTVKQQVSKSNASASVSPERSPEVRGRNLDDKSKDDVLPIMQLYNNTSSMFNETIGGGGDVVVVVTPLPTERISTTSTTSKPTTSATITSTTTTTTTTSTTTTTTRRPVVVNANNNYNDNNNHKNSHNRTTTSTAKTTPPPHNRLNSAGYNPLDSYIAFNGSSAASGGVGGVSVGSGGGAAGAVGAAAAAVGPELLLPAYGNVSEVVSRRHDTGDTVLASQDTVTVVSIILGTLLLFPIVLGIGLIFRRLIIKNRKMLEESDTSSEISCRKYALNLESGDYKMPIEKTMTKLPRIQHLCHESEKPPPPASPESRWEFPRDKLRLQTVLGEGNFGQVWKAEADDLTGHQGTTRLVAVKTVKEGASEREKEDLVRELEIMQKVGSHPNVVTLLGCCTEQEPHYLILEYVMYGKLLTYLRDHRTRQDFYNFSEDSAALTSRDLTVFGYCVARGMEYLASKKIIHRDMAARNVLVDHNKLCKIADFGMSRFADENGEVIETRHGQRNALPIRWMAPESLVYSLFTTKTDVWSFGILMWEIVTLGSTPYPDMTAREVMRSVQSGYRLERPSHCRSELFRVISRCWHQDPDRRPEFASLRRELAQLLEDGMNGHYVDLESFASECTD</sequence>
<feature type="region of interest" description="Disordered" evidence="21">
    <location>
        <begin position="58"/>
        <end position="95"/>
    </location>
</feature>
<gene>
    <name evidence="24" type="ORF">TKK_018051</name>
</gene>
<feature type="compositionally biased region" description="Polar residues" evidence="21">
    <location>
        <begin position="317"/>
        <end position="332"/>
    </location>
</feature>
<feature type="region of interest" description="Disordered" evidence="21">
    <location>
        <begin position="616"/>
        <end position="686"/>
    </location>
</feature>
<feature type="compositionally biased region" description="Polar residues" evidence="21">
    <location>
        <begin position="545"/>
        <end position="561"/>
    </location>
</feature>
<feature type="region of interest" description="Disordered" evidence="21">
    <location>
        <begin position="154"/>
        <end position="250"/>
    </location>
</feature>